<dbReference type="RefSeq" id="WP_077864887.1">
    <property type="nucleotide sequence ID" value="NZ_LZYZ01000002.1"/>
</dbReference>
<reference evidence="3 4" key="1">
    <citation type="submission" date="2016-05" db="EMBL/GenBank/DDBJ databases">
        <title>Microbial solvent formation.</title>
        <authorList>
            <person name="Poehlein A."/>
            <person name="Montoya Solano J.D."/>
            <person name="Flitsch S."/>
            <person name="Krabben P."/>
            <person name="Duerre P."/>
            <person name="Daniel R."/>
        </authorList>
    </citation>
    <scope>NUCLEOTIDE SEQUENCE [LARGE SCALE GENOMIC DNA]</scope>
    <source>
        <strain evidence="3 4">L1-8</strain>
    </source>
</reference>
<comment type="caution">
    <text evidence="3">The sequence shown here is derived from an EMBL/GenBank/DDBJ whole genome shotgun (WGS) entry which is preliminary data.</text>
</comment>
<dbReference type="InterPro" id="IPR036890">
    <property type="entry name" value="HATPase_C_sf"/>
</dbReference>
<keyword evidence="1" id="KW-0723">Serine/threonine-protein kinase</keyword>
<dbReference type="PANTHER" id="PTHR35526">
    <property type="entry name" value="ANTI-SIGMA-F FACTOR RSBW-RELATED"/>
    <property type="match status" value="1"/>
</dbReference>
<evidence type="ECO:0000313" key="3">
    <source>
        <dbReference type="EMBL" id="OOM14644.1"/>
    </source>
</evidence>
<evidence type="ECO:0000313" key="4">
    <source>
        <dbReference type="Proteomes" id="UP000191154"/>
    </source>
</evidence>
<proteinExistence type="predicted"/>
<dbReference type="PANTHER" id="PTHR35526:SF3">
    <property type="entry name" value="ANTI-SIGMA-F FACTOR RSBW"/>
    <property type="match status" value="1"/>
</dbReference>
<dbReference type="Proteomes" id="UP000191154">
    <property type="component" value="Unassembled WGS sequence"/>
</dbReference>
<dbReference type="GO" id="GO:0004674">
    <property type="term" value="F:protein serine/threonine kinase activity"/>
    <property type="evidence" value="ECO:0007669"/>
    <property type="project" value="UniProtKB-KW"/>
</dbReference>
<evidence type="ECO:0000256" key="1">
    <source>
        <dbReference type="ARBA" id="ARBA00022527"/>
    </source>
</evidence>
<dbReference type="Pfam" id="PF13581">
    <property type="entry name" value="HATPase_c_2"/>
    <property type="match status" value="1"/>
</dbReference>
<dbReference type="AlphaFoldDB" id="A0A1S8NDT3"/>
<name>A0A1S8NDT3_CLOSA</name>
<dbReference type="EMBL" id="LZYZ01000002">
    <property type="protein sequence ID" value="OOM14644.1"/>
    <property type="molecule type" value="Genomic_DNA"/>
</dbReference>
<dbReference type="SUPFAM" id="SSF55874">
    <property type="entry name" value="ATPase domain of HSP90 chaperone/DNA topoisomerase II/histidine kinase"/>
    <property type="match status" value="1"/>
</dbReference>
<dbReference type="InterPro" id="IPR050267">
    <property type="entry name" value="Anti-sigma-factor_SerPK"/>
</dbReference>
<dbReference type="CDD" id="cd16936">
    <property type="entry name" value="HATPase_RsbW-like"/>
    <property type="match status" value="1"/>
</dbReference>
<evidence type="ECO:0000259" key="2">
    <source>
        <dbReference type="Pfam" id="PF13581"/>
    </source>
</evidence>
<gene>
    <name evidence="3" type="primary">spoIIAB_1</name>
    <name evidence="3" type="ORF">CLOSAC_15240</name>
</gene>
<keyword evidence="3" id="KW-0808">Transferase</keyword>
<protein>
    <submittedName>
        <fullName evidence="3">Anti-sigma F factor</fullName>
        <ecNumber evidence="3">2.7.11.1</ecNumber>
    </submittedName>
</protein>
<dbReference type="Gene3D" id="3.30.565.10">
    <property type="entry name" value="Histidine kinase-like ATPase, C-terminal domain"/>
    <property type="match status" value="1"/>
</dbReference>
<dbReference type="STRING" id="169679.CSACC_20760"/>
<dbReference type="EC" id="2.7.11.1" evidence="3"/>
<keyword evidence="1" id="KW-0418">Kinase</keyword>
<sequence>MKDKNGELVLYGLDSINNKLDNIIETLNLKDQHFEIKLVISEAVNNAFVHGNKSDKNKPIHVKWGMEENNFILTVTDCGTGINDLEITREIDEKNVLDESGRGLFLINCYADEVKCIDNSIIVKKYIM</sequence>
<organism evidence="3 4">
    <name type="scientific">Clostridium saccharobutylicum</name>
    <dbReference type="NCBI Taxonomy" id="169679"/>
    <lineage>
        <taxon>Bacteria</taxon>
        <taxon>Bacillati</taxon>
        <taxon>Bacillota</taxon>
        <taxon>Clostridia</taxon>
        <taxon>Eubacteriales</taxon>
        <taxon>Clostridiaceae</taxon>
        <taxon>Clostridium</taxon>
    </lineage>
</organism>
<feature type="domain" description="Histidine kinase/HSP90-like ATPase" evidence="2">
    <location>
        <begin position="32"/>
        <end position="116"/>
    </location>
</feature>
<dbReference type="InterPro" id="IPR003594">
    <property type="entry name" value="HATPase_dom"/>
</dbReference>
<accession>A0A1S8NDT3</accession>